<evidence type="ECO:0000256" key="1">
    <source>
        <dbReference type="SAM" id="MobiDB-lite"/>
    </source>
</evidence>
<dbReference type="EMBL" id="CADEAL010003624">
    <property type="protein sequence ID" value="CAB1445323.1"/>
    <property type="molecule type" value="Genomic_DNA"/>
</dbReference>
<proteinExistence type="predicted"/>
<name>A0A9N7V9F7_PLEPL</name>
<feature type="compositionally biased region" description="Basic and acidic residues" evidence="1">
    <location>
        <begin position="1"/>
        <end position="14"/>
    </location>
</feature>
<dbReference type="Proteomes" id="UP001153269">
    <property type="component" value="Unassembled WGS sequence"/>
</dbReference>
<dbReference type="AlphaFoldDB" id="A0A9N7V9F7"/>
<evidence type="ECO:0000313" key="2">
    <source>
        <dbReference type="EMBL" id="CAB1445323.1"/>
    </source>
</evidence>
<organism evidence="2 3">
    <name type="scientific">Pleuronectes platessa</name>
    <name type="common">European plaice</name>
    <dbReference type="NCBI Taxonomy" id="8262"/>
    <lineage>
        <taxon>Eukaryota</taxon>
        <taxon>Metazoa</taxon>
        <taxon>Chordata</taxon>
        <taxon>Craniata</taxon>
        <taxon>Vertebrata</taxon>
        <taxon>Euteleostomi</taxon>
        <taxon>Actinopterygii</taxon>
        <taxon>Neopterygii</taxon>
        <taxon>Teleostei</taxon>
        <taxon>Neoteleostei</taxon>
        <taxon>Acanthomorphata</taxon>
        <taxon>Carangaria</taxon>
        <taxon>Pleuronectiformes</taxon>
        <taxon>Pleuronectoidei</taxon>
        <taxon>Pleuronectidae</taxon>
        <taxon>Pleuronectes</taxon>
    </lineage>
</organism>
<feature type="region of interest" description="Disordered" evidence="1">
    <location>
        <begin position="1"/>
        <end position="41"/>
    </location>
</feature>
<gene>
    <name evidence="2" type="ORF">PLEPLA_LOCUS33054</name>
</gene>
<reference evidence="2" key="1">
    <citation type="submission" date="2020-03" db="EMBL/GenBank/DDBJ databases">
        <authorList>
            <person name="Weist P."/>
        </authorList>
    </citation>
    <scope>NUCLEOTIDE SEQUENCE</scope>
</reference>
<accession>A0A9N7V9F7</accession>
<sequence>MRERAKHPGNEREPNTVFREDDEADAVTGAKGLAPGGKEPGFSPIVCSTSLLPGRQRRLEQILTPASHEGALNLIWPPLLGEHRKWELVKNNQAMGGSASSETFILILRLKSTSQRLKVISRFSALEVLKRPQGSQRQDRPHLWVAASRCTLLYRPDDGEMEIWE</sequence>
<keyword evidence="3" id="KW-1185">Reference proteome</keyword>
<comment type="caution">
    <text evidence="2">The sequence shown here is derived from an EMBL/GenBank/DDBJ whole genome shotgun (WGS) entry which is preliminary data.</text>
</comment>
<evidence type="ECO:0000313" key="3">
    <source>
        <dbReference type="Proteomes" id="UP001153269"/>
    </source>
</evidence>
<protein>
    <submittedName>
        <fullName evidence="2">Uncharacterized protein</fullName>
    </submittedName>
</protein>